<accession>A0A1I6EHS7</accession>
<organism evidence="2 3">
    <name type="scientific">Desulfoscipio geothermicus DSM 3669</name>
    <dbReference type="NCBI Taxonomy" id="1121426"/>
    <lineage>
        <taxon>Bacteria</taxon>
        <taxon>Bacillati</taxon>
        <taxon>Bacillota</taxon>
        <taxon>Clostridia</taxon>
        <taxon>Eubacteriales</taxon>
        <taxon>Desulfallaceae</taxon>
        <taxon>Desulfoscipio</taxon>
    </lineage>
</organism>
<keyword evidence="1" id="KW-0812">Transmembrane</keyword>
<name>A0A1I6EHS7_9FIRM</name>
<proteinExistence type="predicted"/>
<dbReference type="STRING" id="39060.SAMN05660706_14512"/>
<dbReference type="AlphaFoldDB" id="A0A1I6EHS7"/>
<dbReference type="Proteomes" id="UP000199584">
    <property type="component" value="Unassembled WGS sequence"/>
</dbReference>
<evidence type="ECO:0000256" key="1">
    <source>
        <dbReference type="SAM" id="Phobius"/>
    </source>
</evidence>
<sequence>MRKDTLYNVVFPLWIVIFFPPFIFLVLFANLIIDGAVIYLTLRLHKVNLEEKQLVLLILKAWGFGFVADLIGVIVMLFFVKYFNTTGYYAFENPVEAVSFIISISLAGLLIGLFNFYQCRKVIDRKAAGRVGLAMGLLTAPWMFLLPSSILN</sequence>
<reference evidence="3" key="1">
    <citation type="submission" date="2016-10" db="EMBL/GenBank/DDBJ databases">
        <authorList>
            <person name="Varghese N."/>
            <person name="Submissions S."/>
        </authorList>
    </citation>
    <scope>NUCLEOTIDE SEQUENCE [LARGE SCALE GENOMIC DNA]</scope>
    <source>
        <strain evidence="3">DSM 3669</strain>
    </source>
</reference>
<dbReference type="EMBL" id="FOYM01000045">
    <property type="protein sequence ID" value="SFR17255.1"/>
    <property type="molecule type" value="Genomic_DNA"/>
</dbReference>
<gene>
    <name evidence="2" type="ORF">SAMN05660706_14512</name>
</gene>
<evidence type="ECO:0000313" key="3">
    <source>
        <dbReference type="Proteomes" id="UP000199584"/>
    </source>
</evidence>
<keyword evidence="1" id="KW-1133">Transmembrane helix</keyword>
<dbReference type="RefSeq" id="WP_092487595.1">
    <property type="nucleotide sequence ID" value="NZ_FOYM01000045.1"/>
</dbReference>
<feature type="transmembrane region" description="Helical" evidence="1">
    <location>
        <begin position="54"/>
        <end position="80"/>
    </location>
</feature>
<keyword evidence="3" id="KW-1185">Reference proteome</keyword>
<protein>
    <submittedName>
        <fullName evidence="2">Uncharacterized protein</fullName>
    </submittedName>
</protein>
<feature type="transmembrane region" description="Helical" evidence="1">
    <location>
        <begin position="131"/>
        <end position="151"/>
    </location>
</feature>
<feature type="transmembrane region" description="Helical" evidence="1">
    <location>
        <begin position="100"/>
        <end position="119"/>
    </location>
</feature>
<feature type="transmembrane region" description="Helical" evidence="1">
    <location>
        <begin position="12"/>
        <end position="42"/>
    </location>
</feature>
<evidence type="ECO:0000313" key="2">
    <source>
        <dbReference type="EMBL" id="SFR17255.1"/>
    </source>
</evidence>
<keyword evidence="1" id="KW-0472">Membrane</keyword>